<evidence type="ECO:0000256" key="4">
    <source>
        <dbReference type="ARBA" id="ARBA00022692"/>
    </source>
</evidence>
<dbReference type="GO" id="GO:0009279">
    <property type="term" value="C:cell outer membrane"/>
    <property type="evidence" value="ECO:0007669"/>
    <property type="project" value="UniProtKB-SubCell"/>
</dbReference>
<evidence type="ECO:0000256" key="8">
    <source>
        <dbReference type="SAM" id="SignalP"/>
    </source>
</evidence>
<evidence type="ECO:0000256" key="2">
    <source>
        <dbReference type="ARBA" id="ARBA00022448"/>
    </source>
</evidence>
<dbReference type="SUPFAM" id="SSF56935">
    <property type="entry name" value="Porins"/>
    <property type="match status" value="1"/>
</dbReference>
<keyword evidence="6" id="KW-0472">Membrane</keyword>
<protein>
    <submittedName>
        <fullName evidence="9">TonB-dependent receptor</fullName>
    </submittedName>
</protein>
<gene>
    <name evidence="9" type="ORF">OLEAN_C29550</name>
</gene>
<evidence type="ECO:0000313" key="10">
    <source>
        <dbReference type="Proteomes" id="UP000032749"/>
    </source>
</evidence>
<name>R4YPQ1_OLEAN</name>
<keyword evidence="2" id="KW-0813">Transport</keyword>
<evidence type="ECO:0000313" key="9">
    <source>
        <dbReference type="EMBL" id="CCK77131.1"/>
    </source>
</evidence>
<keyword evidence="9" id="KW-0675">Receptor</keyword>
<dbReference type="STRING" id="698738.OLEAN_C29550"/>
<dbReference type="Gene3D" id="2.40.170.20">
    <property type="entry name" value="TonB-dependent receptor, beta-barrel domain"/>
    <property type="match status" value="1"/>
</dbReference>
<evidence type="ECO:0000256" key="1">
    <source>
        <dbReference type="ARBA" id="ARBA00004571"/>
    </source>
</evidence>
<evidence type="ECO:0000256" key="7">
    <source>
        <dbReference type="ARBA" id="ARBA00023237"/>
    </source>
</evidence>
<feature type="chain" id="PRO_5004374294" evidence="8">
    <location>
        <begin position="24"/>
        <end position="678"/>
    </location>
</feature>
<evidence type="ECO:0000256" key="3">
    <source>
        <dbReference type="ARBA" id="ARBA00022452"/>
    </source>
</evidence>
<dbReference type="InterPro" id="IPR039426">
    <property type="entry name" value="TonB-dep_rcpt-like"/>
</dbReference>
<dbReference type="HOGENOM" id="CLU_398405_0_0_6"/>
<keyword evidence="3" id="KW-1134">Transmembrane beta strand</keyword>
<dbReference type="KEGG" id="oai:OLEAN_C29550"/>
<dbReference type="GO" id="GO:0044718">
    <property type="term" value="P:siderophore transmembrane transport"/>
    <property type="evidence" value="ECO:0007669"/>
    <property type="project" value="TreeGrafter"/>
</dbReference>
<dbReference type="OrthoDB" id="9145970at2"/>
<dbReference type="EMBL" id="FO203512">
    <property type="protein sequence ID" value="CCK77131.1"/>
    <property type="molecule type" value="Genomic_DNA"/>
</dbReference>
<keyword evidence="5 8" id="KW-0732">Signal</keyword>
<dbReference type="InterPro" id="IPR036942">
    <property type="entry name" value="Beta-barrel_TonB_sf"/>
</dbReference>
<dbReference type="PANTHER" id="PTHR30069:SF29">
    <property type="entry name" value="HEMOGLOBIN AND HEMOGLOBIN-HAPTOGLOBIN-BINDING PROTEIN 1-RELATED"/>
    <property type="match status" value="1"/>
</dbReference>
<organism evidence="9 10">
    <name type="scientific">Oleispira antarctica RB-8</name>
    <dbReference type="NCBI Taxonomy" id="698738"/>
    <lineage>
        <taxon>Bacteria</taxon>
        <taxon>Pseudomonadati</taxon>
        <taxon>Pseudomonadota</taxon>
        <taxon>Gammaproteobacteria</taxon>
        <taxon>Oceanospirillales</taxon>
        <taxon>Oceanospirillaceae</taxon>
        <taxon>Oleispira</taxon>
    </lineage>
</organism>
<dbReference type="Proteomes" id="UP000032749">
    <property type="component" value="Chromosome"/>
</dbReference>
<comment type="subcellular location">
    <subcellularLocation>
        <location evidence="1">Cell outer membrane</location>
        <topology evidence="1">Multi-pass membrane protein</topology>
    </subcellularLocation>
</comment>
<evidence type="ECO:0000256" key="6">
    <source>
        <dbReference type="ARBA" id="ARBA00023136"/>
    </source>
</evidence>
<reference evidence="9 10" key="1">
    <citation type="journal article" date="2013" name="Nat. Commun.">
        <title>Genome sequence and functional genomic analysis of the oil-degrading bacterium Oleispira antarctica.</title>
        <authorList>
            <person name="Kube M."/>
            <person name="Chernikova T.N."/>
            <person name="Al-Ramahi Y."/>
            <person name="Beloqui A."/>
            <person name="Lopez-Cortez N."/>
            <person name="Guazzaroni M.E."/>
            <person name="Heipieper H.J."/>
            <person name="Klages S."/>
            <person name="Kotsyurbenko O.R."/>
            <person name="Langer I."/>
            <person name="Nechitaylo T.Y."/>
            <person name="Lunsdorf H."/>
            <person name="Fernandez M."/>
            <person name="Juarez S."/>
            <person name="Ciordia S."/>
            <person name="Singer A."/>
            <person name="Kagan O."/>
            <person name="Egorova O."/>
            <person name="Petit P.A."/>
            <person name="Stogios P."/>
            <person name="Kim Y."/>
            <person name="Tchigvintsev A."/>
            <person name="Flick R."/>
            <person name="Denaro R."/>
            <person name="Genovese M."/>
            <person name="Albar J.P."/>
            <person name="Reva O.N."/>
            <person name="Martinez-Gomariz M."/>
            <person name="Tran H."/>
            <person name="Ferrer M."/>
            <person name="Savchenko A."/>
            <person name="Yakunin A.F."/>
            <person name="Yakimov M.M."/>
            <person name="Golyshina O.V."/>
            <person name="Reinhardt R."/>
            <person name="Golyshin P.N."/>
        </authorList>
    </citation>
    <scope>NUCLEOTIDE SEQUENCE [LARGE SCALE GENOMIC DNA]</scope>
</reference>
<sequence>MSRLFVKATSLAAICLTTSFSYADNEAVLDNIRITAKDDPLTEISTKKLLRMPGAGNDPLRAIEALPGVTFTTGRRAEPAVRGSSPDDNRYIIDFMPVLNIFHFDGSSLLNDNVIENFTLEAAAFDAQYNDATGAVIEANSRAPYTDRKQAVIDFSLLKAGILLETPITENSAAYLSVRQSLIHLYIENLLDDDDFQFTTVPEYYDYQAKYQIQLSGGDTLSIQALGTRDKAGLLFDDESDQIKREPGLAGGIKFNSHFHSQGIVLENTLSETTQLKTGFSHMLSDFSLGLGLDNNLKATSNDYTLRTHLSTDINLNHTLRTGIDIFERQIDFKGDFTAPPCDLTSKPYCPVSDSQERIVENDNLKIYNYDVFIADDWFVSPTLTLTPGVLWSYDDYSEQTFTQGKFKLRWEFIDYWWLNTAWGQYHKFTDNFGEVAKGFGNPDLRQSTSDHYTLGVEHQIDESTLIKLDTYYKTFGDLIISRQDKDTVYPTLTEDQYQALPRYTNDADGDAYGFELFINKSFSEGWYGWLSAAYSETRRHNKITGEDFKYAYDQPWIINLVSNHELNEDWTIGFKWRYQSGQLITPIIDTRSVTNPDYVIPIYGELNSKRLADSHKLDIRLDRNYQYKSWNMDLYVEALNVYNQANVTSYEYNADYTEKDDVTGLPTIISFGIKANL</sequence>
<keyword evidence="4" id="KW-0812">Transmembrane</keyword>
<dbReference type="GO" id="GO:0015344">
    <property type="term" value="F:siderophore uptake transmembrane transporter activity"/>
    <property type="evidence" value="ECO:0007669"/>
    <property type="project" value="TreeGrafter"/>
</dbReference>
<dbReference type="PANTHER" id="PTHR30069">
    <property type="entry name" value="TONB-DEPENDENT OUTER MEMBRANE RECEPTOR"/>
    <property type="match status" value="1"/>
</dbReference>
<proteinExistence type="predicted"/>
<feature type="signal peptide" evidence="8">
    <location>
        <begin position="1"/>
        <end position="23"/>
    </location>
</feature>
<keyword evidence="7" id="KW-0998">Cell outer membrane</keyword>
<keyword evidence="10" id="KW-1185">Reference proteome</keyword>
<evidence type="ECO:0000256" key="5">
    <source>
        <dbReference type="ARBA" id="ARBA00022729"/>
    </source>
</evidence>
<accession>R4YPQ1</accession>
<dbReference type="AlphaFoldDB" id="R4YPQ1"/>